<evidence type="ECO:0000256" key="1">
    <source>
        <dbReference type="SAM" id="MobiDB-lite"/>
    </source>
</evidence>
<comment type="caution">
    <text evidence="3">The sequence shown here is derived from an EMBL/GenBank/DDBJ whole genome shotgun (WGS) entry which is preliminary data.</text>
</comment>
<dbReference type="SUPFAM" id="SSF47954">
    <property type="entry name" value="Cyclin-like"/>
    <property type="match status" value="1"/>
</dbReference>
<dbReference type="Gene3D" id="1.10.472.10">
    <property type="entry name" value="Cyclin-like"/>
    <property type="match status" value="2"/>
</dbReference>
<protein>
    <recommendedName>
        <fullName evidence="2">Cyclin N-terminal domain-containing protein</fullName>
    </recommendedName>
</protein>
<dbReference type="EMBL" id="JAGMUV010000016">
    <property type="protein sequence ID" value="KAH7132993.1"/>
    <property type="molecule type" value="Genomic_DNA"/>
</dbReference>
<gene>
    <name evidence="3" type="ORF">EDB81DRAFT_859540</name>
</gene>
<organism evidence="3 4">
    <name type="scientific">Dactylonectria macrodidyma</name>
    <dbReference type="NCBI Taxonomy" id="307937"/>
    <lineage>
        <taxon>Eukaryota</taxon>
        <taxon>Fungi</taxon>
        <taxon>Dikarya</taxon>
        <taxon>Ascomycota</taxon>
        <taxon>Pezizomycotina</taxon>
        <taxon>Sordariomycetes</taxon>
        <taxon>Hypocreomycetidae</taxon>
        <taxon>Hypocreales</taxon>
        <taxon>Nectriaceae</taxon>
        <taxon>Dactylonectria</taxon>
    </lineage>
</organism>
<proteinExistence type="predicted"/>
<evidence type="ECO:0000259" key="2">
    <source>
        <dbReference type="Pfam" id="PF00134"/>
    </source>
</evidence>
<dbReference type="InterPro" id="IPR039361">
    <property type="entry name" value="Cyclin"/>
</dbReference>
<dbReference type="AlphaFoldDB" id="A0A9P9IRX1"/>
<dbReference type="OrthoDB" id="5084457at2759"/>
<dbReference type="InterPro" id="IPR036915">
    <property type="entry name" value="Cyclin-like_sf"/>
</dbReference>
<dbReference type="Pfam" id="PF00134">
    <property type="entry name" value="Cyclin_N"/>
    <property type="match status" value="1"/>
</dbReference>
<feature type="domain" description="Cyclin N-terminal" evidence="2">
    <location>
        <begin position="8"/>
        <end position="133"/>
    </location>
</feature>
<dbReference type="InterPro" id="IPR006671">
    <property type="entry name" value="Cyclin_N"/>
</dbReference>
<feature type="region of interest" description="Disordered" evidence="1">
    <location>
        <begin position="190"/>
        <end position="242"/>
    </location>
</feature>
<dbReference type="Proteomes" id="UP000738349">
    <property type="component" value="Unassembled WGS sequence"/>
</dbReference>
<dbReference type="PANTHER" id="PTHR10177">
    <property type="entry name" value="CYCLINS"/>
    <property type="match status" value="1"/>
</dbReference>
<sequence>MFEEYQDEIFDYLRTLERRPRLRMSSHYLNTLRPRLADTIALVSQDRGRPDTVFLAMDIVDRFIVAQHANPPPEDKLGLLGGVALLIAAKYEWRREGLQLANSVAAHHHQCYDSLTIRSAEKWVLSIIDYDLSWPGPLPFLDRIVAVNKSESVVRFASRLLLRRTVASRQFAHILPSMLAALCYQACPEGSDRPGVDRDARSQFRIQRRRTSSDAGHPVPARHMDPQSRQAGGITAPPHFLA</sequence>
<feature type="compositionally biased region" description="Basic and acidic residues" evidence="1">
    <location>
        <begin position="190"/>
        <end position="202"/>
    </location>
</feature>
<evidence type="ECO:0000313" key="4">
    <source>
        <dbReference type="Proteomes" id="UP000738349"/>
    </source>
</evidence>
<accession>A0A9P9IRX1</accession>
<keyword evidence="4" id="KW-1185">Reference proteome</keyword>
<evidence type="ECO:0000313" key="3">
    <source>
        <dbReference type="EMBL" id="KAH7132993.1"/>
    </source>
</evidence>
<name>A0A9P9IRX1_9HYPO</name>
<reference evidence="3" key="1">
    <citation type="journal article" date="2021" name="Nat. Commun.">
        <title>Genetic determinants of endophytism in the Arabidopsis root mycobiome.</title>
        <authorList>
            <person name="Mesny F."/>
            <person name="Miyauchi S."/>
            <person name="Thiergart T."/>
            <person name="Pickel B."/>
            <person name="Atanasova L."/>
            <person name="Karlsson M."/>
            <person name="Huettel B."/>
            <person name="Barry K.W."/>
            <person name="Haridas S."/>
            <person name="Chen C."/>
            <person name="Bauer D."/>
            <person name="Andreopoulos W."/>
            <person name="Pangilinan J."/>
            <person name="LaButti K."/>
            <person name="Riley R."/>
            <person name="Lipzen A."/>
            <person name="Clum A."/>
            <person name="Drula E."/>
            <person name="Henrissat B."/>
            <person name="Kohler A."/>
            <person name="Grigoriev I.V."/>
            <person name="Martin F.M."/>
            <person name="Hacquard S."/>
        </authorList>
    </citation>
    <scope>NUCLEOTIDE SEQUENCE</scope>
    <source>
        <strain evidence="3">MPI-CAGE-AT-0147</strain>
    </source>
</reference>